<organism evidence="1 2">
    <name type="scientific">Necator americanus</name>
    <name type="common">Human hookworm</name>
    <dbReference type="NCBI Taxonomy" id="51031"/>
    <lineage>
        <taxon>Eukaryota</taxon>
        <taxon>Metazoa</taxon>
        <taxon>Ecdysozoa</taxon>
        <taxon>Nematoda</taxon>
        <taxon>Chromadorea</taxon>
        <taxon>Rhabditida</taxon>
        <taxon>Rhabditina</taxon>
        <taxon>Rhabditomorpha</taxon>
        <taxon>Strongyloidea</taxon>
        <taxon>Ancylostomatidae</taxon>
        <taxon>Bunostominae</taxon>
        <taxon>Necator</taxon>
    </lineage>
</organism>
<reference evidence="1 2" key="1">
    <citation type="submission" date="2023-08" db="EMBL/GenBank/DDBJ databases">
        <title>A Necator americanus chromosomal reference genome.</title>
        <authorList>
            <person name="Ilik V."/>
            <person name="Petrzelkova K.J."/>
            <person name="Pardy F."/>
            <person name="Fuh T."/>
            <person name="Niatou-Singa F.S."/>
            <person name="Gouil Q."/>
            <person name="Baker L."/>
            <person name="Ritchie M.E."/>
            <person name="Jex A.R."/>
            <person name="Gazzola D."/>
            <person name="Li H."/>
            <person name="Toshio Fujiwara R."/>
            <person name="Zhan B."/>
            <person name="Aroian R.V."/>
            <person name="Pafco B."/>
            <person name="Schwarz E.M."/>
        </authorList>
    </citation>
    <scope>NUCLEOTIDE SEQUENCE [LARGE SCALE GENOMIC DNA]</scope>
    <source>
        <strain evidence="1 2">Aroian</strain>
        <tissue evidence="1">Whole animal</tissue>
    </source>
</reference>
<name>A0ABR1C0W3_NECAM</name>
<gene>
    <name evidence="1" type="primary">Necator_chrII.g4319</name>
    <name evidence="1" type="ORF">RB195_016527</name>
</gene>
<evidence type="ECO:0000313" key="1">
    <source>
        <dbReference type="EMBL" id="KAK6732201.1"/>
    </source>
</evidence>
<evidence type="ECO:0000313" key="2">
    <source>
        <dbReference type="Proteomes" id="UP001303046"/>
    </source>
</evidence>
<protein>
    <submittedName>
        <fullName evidence="1">Uncharacterized protein</fullName>
    </submittedName>
</protein>
<dbReference type="EMBL" id="JAVFWL010000002">
    <property type="protein sequence ID" value="KAK6732201.1"/>
    <property type="molecule type" value="Genomic_DNA"/>
</dbReference>
<sequence length="78" mass="9637">MMILIKEEETKKEETWAEDVDIQHRFTFAMEYGPHVDVQGYEMVIDYFRLFLNDQLDEQVWTSEDGEEEKRLDRNYRR</sequence>
<dbReference type="Proteomes" id="UP001303046">
    <property type="component" value="Unassembled WGS sequence"/>
</dbReference>
<comment type="caution">
    <text evidence="1">The sequence shown here is derived from an EMBL/GenBank/DDBJ whole genome shotgun (WGS) entry which is preliminary data.</text>
</comment>
<keyword evidence="2" id="KW-1185">Reference proteome</keyword>
<accession>A0ABR1C0W3</accession>
<proteinExistence type="predicted"/>